<proteinExistence type="predicted"/>
<dbReference type="EMBL" id="MWPH01000003">
    <property type="protein sequence ID" value="OVE83876.1"/>
    <property type="molecule type" value="Genomic_DNA"/>
</dbReference>
<gene>
    <name evidence="2" type="ORF">B2G88_15815</name>
</gene>
<feature type="transmembrane region" description="Helical" evidence="1">
    <location>
        <begin position="42"/>
        <end position="60"/>
    </location>
</feature>
<name>A0A202E6H5_9EURY</name>
<feature type="transmembrane region" description="Helical" evidence="1">
    <location>
        <begin position="12"/>
        <end position="30"/>
    </location>
</feature>
<dbReference type="Proteomes" id="UP000196084">
    <property type="component" value="Unassembled WGS sequence"/>
</dbReference>
<dbReference type="AlphaFoldDB" id="A0A202E6H5"/>
<evidence type="ECO:0000256" key="1">
    <source>
        <dbReference type="SAM" id="Phobius"/>
    </source>
</evidence>
<organism evidence="2 3">
    <name type="scientific">Natronolimnobius baerhuensis</name>
    <dbReference type="NCBI Taxonomy" id="253108"/>
    <lineage>
        <taxon>Archaea</taxon>
        <taxon>Methanobacteriati</taxon>
        <taxon>Methanobacteriota</taxon>
        <taxon>Stenosarchaea group</taxon>
        <taxon>Halobacteria</taxon>
        <taxon>Halobacteriales</taxon>
        <taxon>Natrialbaceae</taxon>
        <taxon>Natronolimnobius</taxon>
    </lineage>
</organism>
<accession>A0A202E6H5</accession>
<evidence type="ECO:0000313" key="3">
    <source>
        <dbReference type="Proteomes" id="UP000196084"/>
    </source>
</evidence>
<feature type="transmembrane region" description="Helical" evidence="1">
    <location>
        <begin position="80"/>
        <end position="102"/>
    </location>
</feature>
<keyword evidence="1" id="KW-0472">Membrane</keyword>
<keyword evidence="3" id="KW-1185">Reference proteome</keyword>
<comment type="caution">
    <text evidence="2">The sequence shown here is derived from an EMBL/GenBank/DDBJ whole genome shotgun (WGS) entry which is preliminary data.</text>
</comment>
<keyword evidence="1" id="KW-1133">Transmembrane helix</keyword>
<reference evidence="2 3" key="1">
    <citation type="submission" date="2017-02" db="EMBL/GenBank/DDBJ databases">
        <title>Natronthermophilus aegyptiacus gen. nov.,sp. nov., an aerobic, extremely halophilic alkalithermophilic archaeon isolated from the athalassohaline Wadi An Natrun, Egypt.</title>
        <authorList>
            <person name="Zhao B."/>
        </authorList>
    </citation>
    <scope>NUCLEOTIDE SEQUENCE [LARGE SCALE GENOMIC DNA]</scope>
    <source>
        <strain evidence="2 3">CGMCC 1.3597</strain>
    </source>
</reference>
<feature type="transmembrane region" description="Helical" evidence="1">
    <location>
        <begin position="109"/>
        <end position="125"/>
    </location>
</feature>
<dbReference type="RefSeq" id="WP_087715294.1">
    <property type="nucleotide sequence ID" value="NZ_MWPH01000003.1"/>
</dbReference>
<sequence>MDKQRLPRWGWLLLGLFAMSVLSTAINMALLDPRGLEEAYQIVTVITMMAPVLIYVGVWYDEHRQHYWEHPTERIIGDLTFVLFGALIGSTMTLAVILGLGLPRVIQDIIAMGGGFMLSWGLFWWRNPDLYFEEATS</sequence>
<evidence type="ECO:0000313" key="2">
    <source>
        <dbReference type="EMBL" id="OVE83876.1"/>
    </source>
</evidence>
<dbReference type="OrthoDB" id="201464at2157"/>
<protein>
    <submittedName>
        <fullName evidence="2">Uncharacterized protein</fullName>
    </submittedName>
</protein>
<keyword evidence="1" id="KW-0812">Transmembrane</keyword>